<sequence>MPSHESATFVPSTPNMAVEDLGFLRNGQRFRGNGRDAVPNRSGSAPPNMEGSFFAINNLISQQNSNLNPTLEDDNSKISLHLSQGVLSTHKEELEDDHSPKEPLESLANKTNGFWSGDDAAPLAGQSKRLVDIIQCKWESS</sequence>
<reference evidence="1 2" key="1">
    <citation type="journal article" date="2024" name="Plant Biotechnol. J.">
        <title>Genome and CRISPR/Cas9 system of a widespread forest tree (Populus alba) in the world.</title>
        <authorList>
            <person name="Liu Y.J."/>
            <person name="Jiang P.F."/>
            <person name="Han X.M."/>
            <person name="Li X.Y."/>
            <person name="Wang H.M."/>
            <person name="Wang Y.J."/>
            <person name="Wang X.X."/>
            <person name="Zeng Q.Y."/>
        </authorList>
    </citation>
    <scope>NUCLEOTIDE SEQUENCE [LARGE SCALE GENOMIC DNA]</scope>
    <source>
        <strain evidence="2">cv. PAL-ZL1</strain>
    </source>
</reference>
<protein>
    <submittedName>
        <fullName evidence="1">Uncharacterized protein</fullName>
    </submittedName>
</protein>
<evidence type="ECO:0000313" key="1">
    <source>
        <dbReference type="EMBL" id="KAL3598057.1"/>
    </source>
</evidence>
<accession>A0ACC4CKB7</accession>
<name>A0ACC4CKB7_POPAL</name>
<dbReference type="Proteomes" id="UP000309997">
    <property type="component" value="Unassembled WGS sequence"/>
</dbReference>
<proteinExistence type="predicted"/>
<keyword evidence="2" id="KW-1185">Reference proteome</keyword>
<comment type="caution">
    <text evidence="1">The sequence shown here is derived from an EMBL/GenBank/DDBJ whole genome shotgun (WGS) entry which is preliminary data.</text>
</comment>
<organism evidence="1 2">
    <name type="scientific">Populus alba</name>
    <name type="common">White poplar</name>
    <dbReference type="NCBI Taxonomy" id="43335"/>
    <lineage>
        <taxon>Eukaryota</taxon>
        <taxon>Viridiplantae</taxon>
        <taxon>Streptophyta</taxon>
        <taxon>Embryophyta</taxon>
        <taxon>Tracheophyta</taxon>
        <taxon>Spermatophyta</taxon>
        <taxon>Magnoliopsida</taxon>
        <taxon>eudicotyledons</taxon>
        <taxon>Gunneridae</taxon>
        <taxon>Pentapetalae</taxon>
        <taxon>rosids</taxon>
        <taxon>fabids</taxon>
        <taxon>Malpighiales</taxon>
        <taxon>Salicaceae</taxon>
        <taxon>Saliceae</taxon>
        <taxon>Populus</taxon>
    </lineage>
</organism>
<gene>
    <name evidence="1" type="ORF">D5086_005975</name>
</gene>
<dbReference type="EMBL" id="RCHU02000003">
    <property type="protein sequence ID" value="KAL3598057.1"/>
    <property type="molecule type" value="Genomic_DNA"/>
</dbReference>
<evidence type="ECO:0000313" key="2">
    <source>
        <dbReference type="Proteomes" id="UP000309997"/>
    </source>
</evidence>